<evidence type="ECO:0000259" key="11">
    <source>
        <dbReference type="PROSITE" id="PS50010"/>
    </source>
</evidence>
<evidence type="ECO:0000256" key="9">
    <source>
        <dbReference type="SAM" id="MobiDB-lite"/>
    </source>
</evidence>
<dbReference type="PROSITE" id="PS50003">
    <property type="entry name" value="PH_DOMAIN"/>
    <property type="match status" value="1"/>
</dbReference>
<evidence type="ECO:0000256" key="3">
    <source>
        <dbReference type="ARBA" id="ARBA00022658"/>
    </source>
</evidence>
<keyword evidence="5 8" id="KW-0863">Zinc-finger</keyword>
<keyword evidence="3" id="KW-0344">Guanine-nucleotide releasing factor</keyword>
<dbReference type="SUPFAM" id="SSF48065">
    <property type="entry name" value="DBL homology domain (DH-domain)"/>
    <property type="match status" value="1"/>
</dbReference>
<feature type="compositionally biased region" description="Basic and acidic residues" evidence="9">
    <location>
        <begin position="1214"/>
        <end position="1224"/>
    </location>
</feature>
<dbReference type="InterPro" id="IPR000219">
    <property type="entry name" value="DH_dom"/>
</dbReference>
<sequence length="1437" mass="153461">MANLIAITTHSAANSKAATKASRSHPSILFAEPYPQGYTQQARSRKAIAMIYAGCAAHFNMESIRRQDSISFPTIPDSPVKSPATAPLPTFSTSECFGAHHENSMPPPRATAMSNHPKPFPTSGQAAQLQRHSIVSDDSAVSSADYFGTNVPISRPISATTLASSRPSSVASNASAGSHVQGQLTACADLLSPGLASALGLIPSNTSNVAFPSFSRHSAVQQPPVSADSSASSTSHARANPARARIRAQSAYVGALSNRRLSMPIVPSMNHRISVASVSSFESLPENEIVQGFLAPATLLPKSHASSYERITRSATASHSHAKEESHLVDSLARSQILERSNSTVSAGSASIATSSGVPSNGGQAPSDAVSLLSSSASSSAHGTVPSKISQSSTLLAGSTCPSYFLCRAATVPLQSTDIALLMAQRQCSARELLDTERSFVASLTLIDQEYYQPLMASLDRAKGTVAAAAVPILSRKSISDIFSNFYDILQLSRELLSQLEERLQVARPTGEMMWNASVDCVGDILATLAPFLKMYSLFVKNFSSALQRIEYEQKTNEAFAKFLKDTDQRRNAKEKVATSSGGVRRAFGYGLGFQAHLLTIIQRIPRYKLLVDDLVKSTLDTHPDFADLKRASHMIEQVASYINENVRQHEMVLTMLGLQKSLQGLTEPLVAPGRALIKRGTLMKTCRRNVQPREFFLFTDCLMYASPIFGGMESASAAWMMLAQRGGLYGGSTMEQPLSPTMTSPSTGTCSPIESVLTTASMAGPSGARLRIASVTEPYTPLAGAIFSLAGHQLQYRDKFGLRDCTVVSVEDSMSEGLRHCFEIRTPDKSFAVYAESQASKEAWVNCIREARADHMSARRTLKAEEDSIEAKRERRRSLYKIDPSKAANRRLSTQSLGAYLASTNLIGQDKVAAAVEESVETSAVRSASRELELPPRRSRVDSLPNLLVRPPSFPSFSATGTNLYLANLLASNTSSAASSPLRVLEDYNAPVWVPDNRADKCCNCQEAFGMWRRKHHCRLCGQVVCWTCSQRSFLIPSYHDGEPDRPARACDRCYDSVFPPDTAEDAEAASEVVAPPASAEISSVPSTSTDESMANALRANRIASDVDTDAEGSHHGSPLTPPVGRVSPAANADVDLPSITTSLTTDVLSGRSAIAKKGVTGIQPKSLRFETLPPPKMQLENLPRDGAVSPASPMEASAPLTPSAQIAPGSHQPERSRSDGARSRGTANARPSPQRPNQVLVLPVRSKSLAGPLASGSPRVMSPEARNNRASALEAHHLFTNHRNPQIQAATSGSGTFRLVTPRLTTPEAEMPHGMSKRNVLAPSIMDAGYFGRASAAIQEDAEDGEASHTIAACAGTGPRKTSEPFKPWMLHAMSPTGGAHLRPARKRPLSAAARLSSFYGPLLATSQASGPATPPVAALASSHTGAASSAHSKK</sequence>
<dbReference type="InterPro" id="IPR051092">
    <property type="entry name" value="FYVE_RhoGEF_PH"/>
</dbReference>
<dbReference type="CDD" id="cd00160">
    <property type="entry name" value="RhoGEF"/>
    <property type="match status" value="1"/>
</dbReference>
<gene>
    <name evidence="13" type="ORF">UE_1371</name>
</gene>
<feature type="region of interest" description="Disordered" evidence="9">
    <location>
        <begin position="1168"/>
        <end position="1241"/>
    </location>
</feature>
<evidence type="ECO:0000259" key="12">
    <source>
        <dbReference type="PROSITE" id="PS50178"/>
    </source>
</evidence>
<dbReference type="PROSITE" id="PS50010">
    <property type="entry name" value="DH_2"/>
    <property type="match status" value="1"/>
</dbReference>
<dbReference type="SMART" id="SM00325">
    <property type="entry name" value="RhoGEF"/>
    <property type="match status" value="1"/>
</dbReference>
<keyword evidence="4" id="KW-0479">Metal-binding</keyword>
<dbReference type="Pfam" id="PF00621">
    <property type="entry name" value="RhoGEF"/>
    <property type="match status" value="1"/>
</dbReference>
<feature type="region of interest" description="Disordered" evidence="9">
    <location>
        <begin position="1109"/>
        <end position="1132"/>
    </location>
</feature>
<feature type="domain" description="DH" evidence="11">
    <location>
        <begin position="425"/>
        <end position="646"/>
    </location>
</feature>
<feature type="compositionally biased region" description="Polar residues" evidence="9">
    <location>
        <begin position="1083"/>
        <end position="1094"/>
    </location>
</feature>
<protein>
    <submittedName>
        <fullName evidence="13">Uncharacterized protein</fullName>
    </submittedName>
</protein>
<dbReference type="Gene3D" id="3.30.40.10">
    <property type="entry name" value="Zinc/RING finger domain, C3HC4 (zinc finger)"/>
    <property type="match status" value="1"/>
</dbReference>
<feature type="region of interest" description="Disordered" evidence="9">
    <location>
        <begin position="112"/>
        <end position="134"/>
    </location>
</feature>
<dbReference type="GO" id="GO:0005085">
    <property type="term" value="F:guanyl-nucleotide exchange factor activity"/>
    <property type="evidence" value="ECO:0007669"/>
    <property type="project" value="UniProtKB-KW"/>
</dbReference>
<keyword evidence="6" id="KW-0862">Zinc</keyword>
<feature type="domain" description="PH" evidence="10">
    <location>
        <begin position="676"/>
        <end position="854"/>
    </location>
</feature>
<feature type="compositionally biased region" description="Polar residues" evidence="9">
    <location>
        <begin position="122"/>
        <end position="133"/>
    </location>
</feature>
<dbReference type="InterPro" id="IPR011011">
    <property type="entry name" value="Znf_FYVE_PHD"/>
</dbReference>
<dbReference type="SUPFAM" id="SSF50729">
    <property type="entry name" value="PH domain-like"/>
    <property type="match status" value="1"/>
</dbReference>
<dbReference type="InterPro" id="IPR035899">
    <property type="entry name" value="DBL_dom_sf"/>
</dbReference>
<feature type="region of interest" description="Disordered" evidence="9">
    <location>
        <begin position="1407"/>
        <end position="1437"/>
    </location>
</feature>
<dbReference type="InterPro" id="IPR001849">
    <property type="entry name" value="PH_domain"/>
</dbReference>
<feature type="compositionally biased region" description="Low complexity" evidence="9">
    <location>
        <begin position="1420"/>
        <end position="1437"/>
    </location>
</feature>
<feature type="region of interest" description="Disordered" evidence="9">
    <location>
        <begin position="1067"/>
        <end position="1094"/>
    </location>
</feature>
<dbReference type="GO" id="GO:0008270">
    <property type="term" value="F:zinc ion binding"/>
    <property type="evidence" value="ECO:0007669"/>
    <property type="project" value="UniProtKB-KW"/>
</dbReference>
<dbReference type="EMBL" id="MK125512">
    <property type="protein sequence ID" value="QBH67437.1"/>
    <property type="molecule type" value="Genomic_DNA"/>
</dbReference>
<dbReference type="PANTHER" id="PTHR12673">
    <property type="entry name" value="FACIOGENITAL DYSPLASIA PROTEIN"/>
    <property type="match status" value="1"/>
</dbReference>
<evidence type="ECO:0000256" key="6">
    <source>
        <dbReference type="ARBA" id="ARBA00022833"/>
    </source>
</evidence>
<feature type="region of interest" description="Disordered" evidence="9">
    <location>
        <begin position="350"/>
        <end position="371"/>
    </location>
</feature>
<organism evidence="13">
    <name type="scientific">Ustilago esculenta</name>
    <dbReference type="NCBI Taxonomy" id="185366"/>
    <lineage>
        <taxon>Eukaryota</taxon>
        <taxon>Fungi</taxon>
        <taxon>Dikarya</taxon>
        <taxon>Basidiomycota</taxon>
        <taxon>Ustilaginomycotina</taxon>
        <taxon>Ustilaginomycetes</taxon>
        <taxon>Ustilaginales</taxon>
        <taxon>Ustilaginaceae</taxon>
        <taxon>Ustilago</taxon>
    </lineage>
</organism>
<dbReference type="SMART" id="SM00233">
    <property type="entry name" value="PH"/>
    <property type="match status" value="1"/>
</dbReference>
<dbReference type="Pfam" id="PF00169">
    <property type="entry name" value="PH"/>
    <property type="match status" value="1"/>
</dbReference>
<evidence type="ECO:0000256" key="2">
    <source>
        <dbReference type="ARBA" id="ARBA00022490"/>
    </source>
</evidence>
<feature type="domain" description="FYVE-type" evidence="12">
    <location>
        <begin position="997"/>
        <end position="1060"/>
    </location>
</feature>
<evidence type="ECO:0000313" key="13">
    <source>
        <dbReference type="EMBL" id="QBH67437.1"/>
    </source>
</evidence>
<feature type="compositionally biased region" description="Low complexity" evidence="9">
    <location>
        <begin position="1071"/>
        <end position="1082"/>
    </location>
</feature>
<evidence type="ECO:0000259" key="10">
    <source>
        <dbReference type="PROSITE" id="PS50003"/>
    </source>
</evidence>
<accession>A0A481SFP1</accession>
<reference evidence="13" key="1">
    <citation type="submission" date="2018-11" db="EMBL/GenBank/DDBJ databases">
        <authorList>
            <person name="Shen W.-C."/>
            <person name="Liang S.-W."/>
            <person name="Huang Y.-H."/>
            <person name="Chiu J.-Y."/>
        </authorList>
    </citation>
    <scope>NUCLEOTIDE SEQUENCE</scope>
    <source>
        <strain evidence="13">12JK1RB1-A1</strain>
    </source>
</reference>
<dbReference type="Pfam" id="PF01363">
    <property type="entry name" value="FYVE"/>
    <property type="match status" value="1"/>
</dbReference>
<proteinExistence type="predicted"/>
<dbReference type="Gene3D" id="2.30.29.30">
    <property type="entry name" value="Pleckstrin-homology domain (PH domain)/Phosphotyrosine-binding domain (PTB)"/>
    <property type="match status" value="1"/>
</dbReference>
<feature type="compositionally biased region" description="Polar residues" evidence="9">
    <location>
        <begin position="1227"/>
        <end position="1239"/>
    </location>
</feature>
<name>A0A481SFP1_9BASI</name>
<evidence type="ECO:0000256" key="8">
    <source>
        <dbReference type="PROSITE-ProRule" id="PRU00091"/>
    </source>
</evidence>
<dbReference type="InterPro" id="IPR000306">
    <property type="entry name" value="Znf_FYVE"/>
</dbReference>
<dbReference type="GO" id="GO:0005737">
    <property type="term" value="C:cytoplasm"/>
    <property type="evidence" value="ECO:0007669"/>
    <property type="project" value="TreeGrafter"/>
</dbReference>
<dbReference type="PANTHER" id="PTHR12673:SF270">
    <property type="entry name" value="FYVE-TYPE DOMAIN-CONTAINING PROTEIN"/>
    <property type="match status" value="1"/>
</dbReference>
<evidence type="ECO:0000256" key="7">
    <source>
        <dbReference type="ARBA" id="ARBA00023212"/>
    </source>
</evidence>
<dbReference type="InterPro" id="IPR011993">
    <property type="entry name" value="PH-like_dom_sf"/>
</dbReference>
<dbReference type="SMART" id="SM00064">
    <property type="entry name" value="FYVE"/>
    <property type="match status" value="1"/>
</dbReference>
<comment type="subcellular location">
    <subcellularLocation>
        <location evidence="1">Cytoplasm</location>
        <location evidence="1">Cytoskeleton</location>
    </subcellularLocation>
</comment>
<dbReference type="Gene3D" id="1.20.900.10">
    <property type="entry name" value="Dbl homology (DH) domain"/>
    <property type="match status" value="1"/>
</dbReference>
<keyword evidence="7" id="KW-0206">Cytoskeleton</keyword>
<dbReference type="PROSITE" id="PS50178">
    <property type="entry name" value="ZF_FYVE"/>
    <property type="match status" value="1"/>
</dbReference>
<feature type="compositionally biased region" description="Low complexity" evidence="9">
    <location>
        <begin position="226"/>
        <end position="243"/>
    </location>
</feature>
<reference evidence="13" key="2">
    <citation type="journal article" date="2019" name="Fungal Genet. Biol.">
        <title>The smut fungus Ustilago esculenta has a bipolar mating system with three idiomorphs larger than 500?kb.</title>
        <authorList>
            <person name="Liang S.W."/>
            <person name="Huang Y.H."/>
            <person name="Chiu J.Y."/>
            <person name="Tseng H.W."/>
            <person name="Haung J.H."/>
            <person name="Shen W.C."/>
        </authorList>
    </citation>
    <scope>NUCLEOTIDE SEQUENCE</scope>
    <source>
        <strain evidence="13">12JK1RB1-A1</strain>
    </source>
</reference>
<dbReference type="SUPFAM" id="SSF57903">
    <property type="entry name" value="FYVE/PHD zinc finger"/>
    <property type="match status" value="1"/>
</dbReference>
<evidence type="ECO:0000256" key="4">
    <source>
        <dbReference type="ARBA" id="ARBA00022723"/>
    </source>
</evidence>
<evidence type="ECO:0000256" key="5">
    <source>
        <dbReference type="ARBA" id="ARBA00022771"/>
    </source>
</evidence>
<dbReference type="InterPro" id="IPR017455">
    <property type="entry name" value="Znf_FYVE-rel"/>
</dbReference>
<dbReference type="GO" id="GO:0005856">
    <property type="term" value="C:cytoskeleton"/>
    <property type="evidence" value="ECO:0007669"/>
    <property type="project" value="UniProtKB-SubCell"/>
</dbReference>
<feature type="region of interest" description="Disordered" evidence="9">
    <location>
        <begin position="220"/>
        <end position="243"/>
    </location>
</feature>
<evidence type="ECO:0000256" key="1">
    <source>
        <dbReference type="ARBA" id="ARBA00004245"/>
    </source>
</evidence>
<keyword evidence="2" id="KW-0963">Cytoplasm</keyword>
<dbReference type="InterPro" id="IPR013083">
    <property type="entry name" value="Znf_RING/FYVE/PHD"/>
</dbReference>